<sequence>MTTKELRQSLRRGSFIYPFLGIQLLAVFATAIEFQNGTGSMPSNRLLVPLNPFLLMHSGPFWAIAGVICAVIIPLGGFMLMGQELEEGNHELLLLTHLSRWRVVIGKMLTLWGLCVLTLVSLLPYVIVRYMVGGVEWWYEFCCFFTVMGLAAIVCSGAIAASAYTHMGFKISILLIFLISAAIGGFTTIAFSGSKGIFSFFGTTFQVLNSLGEIIGFTACGLAIARSKIRLSLDPYEVRPSRMLVTLLLISPFFLAFMTAITLGKLGFLGTLGLALISIRLDVTPKAPKWVAAPAPNIPVPPPLPPSLPPGVES</sequence>
<evidence type="ECO:0000313" key="3">
    <source>
        <dbReference type="Proteomes" id="UP000603141"/>
    </source>
</evidence>
<keyword evidence="1" id="KW-0472">Membrane</keyword>
<proteinExistence type="predicted"/>
<comment type="caution">
    <text evidence="2">The sequence shown here is derived from an EMBL/GenBank/DDBJ whole genome shotgun (WGS) entry which is preliminary data.</text>
</comment>
<feature type="transmembrane region" description="Helical" evidence="1">
    <location>
        <begin position="197"/>
        <end position="224"/>
    </location>
</feature>
<keyword evidence="1" id="KW-0812">Transmembrane</keyword>
<feature type="transmembrane region" description="Helical" evidence="1">
    <location>
        <begin position="15"/>
        <end position="34"/>
    </location>
</feature>
<evidence type="ECO:0000313" key="2">
    <source>
        <dbReference type="EMBL" id="MBK1882747.1"/>
    </source>
</evidence>
<gene>
    <name evidence="2" type="ORF">JIN85_09995</name>
</gene>
<feature type="transmembrane region" description="Helical" evidence="1">
    <location>
        <begin position="109"/>
        <end position="132"/>
    </location>
</feature>
<organism evidence="2 3">
    <name type="scientific">Luteolibacter pohnpeiensis</name>
    <dbReference type="NCBI Taxonomy" id="454153"/>
    <lineage>
        <taxon>Bacteria</taxon>
        <taxon>Pseudomonadati</taxon>
        <taxon>Verrucomicrobiota</taxon>
        <taxon>Verrucomicrobiia</taxon>
        <taxon>Verrucomicrobiales</taxon>
        <taxon>Verrucomicrobiaceae</taxon>
        <taxon>Luteolibacter</taxon>
    </lineage>
</organism>
<feature type="transmembrane region" description="Helical" evidence="1">
    <location>
        <begin position="138"/>
        <end position="161"/>
    </location>
</feature>
<feature type="transmembrane region" description="Helical" evidence="1">
    <location>
        <begin position="173"/>
        <end position="191"/>
    </location>
</feature>
<keyword evidence="1" id="KW-1133">Transmembrane helix</keyword>
<keyword evidence="3" id="KW-1185">Reference proteome</keyword>
<dbReference type="Proteomes" id="UP000603141">
    <property type="component" value="Unassembled WGS sequence"/>
</dbReference>
<evidence type="ECO:0008006" key="4">
    <source>
        <dbReference type="Google" id="ProtNLM"/>
    </source>
</evidence>
<feature type="transmembrane region" description="Helical" evidence="1">
    <location>
        <begin position="244"/>
        <end position="264"/>
    </location>
</feature>
<reference evidence="2" key="1">
    <citation type="submission" date="2021-01" db="EMBL/GenBank/DDBJ databases">
        <title>Modified the classification status of verrucomicrobia.</title>
        <authorList>
            <person name="Feng X."/>
        </authorList>
    </citation>
    <scope>NUCLEOTIDE SEQUENCE</scope>
    <source>
        <strain evidence="2">KCTC 22041</strain>
    </source>
</reference>
<dbReference type="EMBL" id="JAENIJ010000013">
    <property type="protein sequence ID" value="MBK1882747.1"/>
    <property type="molecule type" value="Genomic_DNA"/>
</dbReference>
<evidence type="ECO:0000256" key="1">
    <source>
        <dbReference type="SAM" id="Phobius"/>
    </source>
</evidence>
<dbReference type="AlphaFoldDB" id="A0A934SAQ8"/>
<feature type="transmembrane region" description="Helical" evidence="1">
    <location>
        <begin position="54"/>
        <end position="80"/>
    </location>
</feature>
<name>A0A934SAQ8_9BACT</name>
<protein>
    <recommendedName>
        <fullName evidence="4">ABC transporter permease</fullName>
    </recommendedName>
</protein>
<accession>A0A934SAQ8</accession>
<dbReference type="RefSeq" id="WP_200270189.1">
    <property type="nucleotide sequence ID" value="NZ_JAENIJ010000013.1"/>
</dbReference>